<proteinExistence type="predicted"/>
<evidence type="ECO:0000313" key="2">
    <source>
        <dbReference type="Proteomes" id="UP000037122"/>
    </source>
</evidence>
<organism evidence="1 2">
    <name type="scientific">Candidozyma auris</name>
    <name type="common">Yeast</name>
    <name type="synonym">Candida auris</name>
    <dbReference type="NCBI Taxonomy" id="498019"/>
    <lineage>
        <taxon>Eukaryota</taxon>
        <taxon>Fungi</taxon>
        <taxon>Dikarya</taxon>
        <taxon>Ascomycota</taxon>
        <taxon>Saccharomycotina</taxon>
        <taxon>Pichiomycetes</taxon>
        <taxon>Metschnikowiaceae</taxon>
        <taxon>Candidozyma</taxon>
    </lineage>
</organism>
<sequence length="41" mass="4528">MAGWPFPLAIDASYGDCRKTVQFKELDSEDHLASDWLASGV</sequence>
<reference evidence="2" key="1">
    <citation type="journal article" date="2015" name="BMC Genomics">
        <title>Draft genome of a commonly misdiagnosed multidrug resistant pathogen Candida auris.</title>
        <authorList>
            <person name="Chatterjee S."/>
            <person name="Alampalli S.V."/>
            <person name="Nageshan R.K."/>
            <person name="Chettiar S.T."/>
            <person name="Joshi S."/>
            <person name="Tatu U.S."/>
        </authorList>
    </citation>
    <scope>NUCLEOTIDE SEQUENCE [LARGE SCALE GENOMIC DNA]</scope>
    <source>
        <strain evidence="2">6684</strain>
    </source>
</reference>
<name>A0A0L0NPC3_CANAR</name>
<dbReference type="VEuPathDB" id="FungiDB:QG37_07833"/>
<evidence type="ECO:0000313" key="1">
    <source>
        <dbReference type="EMBL" id="KND95879.1"/>
    </source>
</evidence>
<comment type="caution">
    <text evidence="1">The sequence shown here is derived from an EMBL/GenBank/DDBJ whole genome shotgun (WGS) entry which is preliminary data.</text>
</comment>
<dbReference type="Proteomes" id="UP000037122">
    <property type="component" value="Unassembled WGS sequence"/>
</dbReference>
<dbReference type="EMBL" id="LGST01000064">
    <property type="protein sequence ID" value="KND95879.1"/>
    <property type="molecule type" value="Genomic_DNA"/>
</dbReference>
<dbReference type="AlphaFoldDB" id="A0A0L0NPC3"/>
<gene>
    <name evidence="1" type="ORF">QG37_07833</name>
</gene>
<accession>A0A0L0NPC3</accession>
<protein>
    <submittedName>
        <fullName evidence="1">Uncharacterized protein</fullName>
    </submittedName>
</protein>